<dbReference type="InterPro" id="IPR029062">
    <property type="entry name" value="Class_I_gatase-like"/>
</dbReference>
<dbReference type="GO" id="GO:0004088">
    <property type="term" value="F:carbamoyl-phosphate synthase (glutamine-hydrolyzing) activity"/>
    <property type="evidence" value="ECO:0007669"/>
    <property type="project" value="UniProtKB-EC"/>
</dbReference>
<name>C0ELH9_NEIFL</name>
<keyword evidence="4" id="KW-0315">Glutamine amidotransferase</keyword>
<evidence type="ECO:0000313" key="7">
    <source>
        <dbReference type="EMBL" id="EEG34142.1"/>
    </source>
</evidence>
<dbReference type="Pfam" id="PF00117">
    <property type="entry name" value="GATase"/>
    <property type="match status" value="1"/>
</dbReference>
<proteinExistence type="inferred from homology"/>
<dbReference type="Gene3D" id="3.40.50.880">
    <property type="match status" value="1"/>
</dbReference>
<gene>
    <name evidence="7" type="ORF">NEIFLAOT_00783</name>
</gene>
<comment type="catalytic activity">
    <reaction evidence="5">
        <text>hydrogencarbonate + L-glutamine + 2 ATP + H2O = carbamoyl phosphate + L-glutamate + 2 ADP + phosphate + 2 H(+)</text>
        <dbReference type="Rhea" id="RHEA:18633"/>
        <dbReference type="ChEBI" id="CHEBI:15377"/>
        <dbReference type="ChEBI" id="CHEBI:15378"/>
        <dbReference type="ChEBI" id="CHEBI:17544"/>
        <dbReference type="ChEBI" id="CHEBI:29985"/>
        <dbReference type="ChEBI" id="CHEBI:30616"/>
        <dbReference type="ChEBI" id="CHEBI:43474"/>
        <dbReference type="ChEBI" id="CHEBI:58228"/>
        <dbReference type="ChEBI" id="CHEBI:58359"/>
        <dbReference type="ChEBI" id="CHEBI:456216"/>
        <dbReference type="EC" id="6.3.5.5"/>
    </reaction>
</comment>
<dbReference type="eggNOG" id="COG0505">
    <property type="taxonomic scope" value="Bacteria"/>
</dbReference>
<reference evidence="7 8" key="1">
    <citation type="submission" date="2009-01" db="EMBL/GenBank/DDBJ databases">
        <authorList>
            <person name="Fulton L."/>
            <person name="Clifton S."/>
            <person name="Chinwalla A.T."/>
            <person name="Mitreva M."/>
            <person name="Sodergren E."/>
            <person name="Weinstock G."/>
            <person name="Clifton S."/>
            <person name="Dooling D.J."/>
            <person name="Fulton B."/>
            <person name="Minx P."/>
            <person name="Pepin K.H."/>
            <person name="Johnson M."/>
            <person name="Bhonagiri V."/>
            <person name="Nash W.E."/>
            <person name="Mardis E.R."/>
            <person name="Wilson R.K."/>
        </authorList>
    </citation>
    <scope>NUCLEOTIDE SEQUENCE [LARGE SCALE GENOMIC DNA]</scope>
    <source>
        <strain evidence="7 8">NRL30031/H210</strain>
    </source>
</reference>
<dbReference type="PANTHER" id="PTHR43418:SF7">
    <property type="entry name" value="CARBAMOYL-PHOSPHATE SYNTHASE SMALL CHAIN"/>
    <property type="match status" value="1"/>
</dbReference>
<evidence type="ECO:0000256" key="3">
    <source>
        <dbReference type="ARBA" id="ARBA00012738"/>
    </source>
</evidence>
<evidence type="ECO:0000256" key="5">
    <source>
        <dbReference type="ARBA" id="ARBA00048816"/>
    </source>
</evidence>
<comment type="similarity">
    <text evidence="2">Belongs to the CarA family.</text>
</comment>
<accession>C0ELH9</accession>
<evidence type="ECO:0000313" key="8">
    <source>
        <dbReference type="Proteomes" id="UP000004457"/>
    </source>
</evidence>
<organism evidence="7 8">
    <name type="scientific">Neisseria flavescens NRL30031/H210</name>
    <dbReference type="NCBI Taxonomy" id="546264"/>
    <lineage>
        <taxon>Bacteria</taxon>
        <taxon>Pseudomonadati</taxon>
        <taxon>Pseudomonadota</taxon>
        <taxon>Betaproteobacteria</taxon>
        <taxon>Neisseriales</taxon>
        <taxon>Neisseriaceae</taxon>
        <taxon>Neisseria</taxon>
    </lineage>
</organism>
<keyword evidence="8" id="KW-1185">Reference proteome</keyword>
<protein>
    <recommendedName>
        <fullName evidence="3">carbamoyl-phosphate synthase (glutamine-hydrolyzing)</fullName>
        <ecNumber evidence="3">6.3.5.5</ecNumber>
    </recommendedName>
</protein>
<dbReference type="EMBL" id="ACEN01000018">
    <property type="protein sequence ID" value="EEG34142.1"/>
    <property type="molecule type" value="Genomic_DNA"/>
</dbReference>
<dbReference type="SUPFAM" id="SSF52317">
    <property type="entry name" value="Class I glutamine amidotransferase-like"/>
    <property type="match status" value="1"/>
</dbReference>
<evidence type="ECO:0000256" key="1">
    <source>
        <dbReference type="ARBA" id="ARBA00005077"/>
    </source>
</evidence>
<sequence length="94" mass="10256">MRFSHHGANHPVQDLDSGKVVITSQNHGFAVDADTLPANARITHKSLFDNTLQGIELTDKPVFCFQGHPEASPGPQDVGYLFDKFIGNIKAAKQ</sequence>
<dbReference type="Proteomes" id="UP000004457">
    <property type="component" value="Unassembled WGS sequence"/>
</dbReference>
<comment type="pathway">
    <text evidence="1">Amino-acid biosynthesis; L-arginine biosynthesis; carbamoyl phosphate from bicarbonate: step 1/1.</text>
</comment>
<dbReference type="InterPro" id="IPR017926">
    <property type="entry name" value="GATASE"/>
</dbReference>
<dbReference type="PANTHER" id="PTHR43418">
    <property type="entry name" value="MULTIFUNCTIONAL TRYPTOPHAN BIOSYNTHESIS PROTEIN-RELATED"/>
    <property type="match status" value="1"/>
</dbReference>
<evidence type="ECO:0000256" key="2">
    <source>
        <dbReference type="ARBA" id="ARBA00007800"/>
    </source>
</evidence>
<evidence type="ECO:0000259" key="6">
    <source>
        <dbReference type="Pfam" id="PF00117"/>
    </source>
</evidence>
<dbReference type="EC" id="6.3.5.5" evidence="3"/>
<dbReference type="AlphaFoldDB" id="C0ELH9"/>
<feature type="domain" description="Glutamine amidotransferase" evidence="6">
    <location>
        <begin position="2"/>
        <end position="86"/>
    </location>
</feature>
<evidence type="ECO:0000256" key="4">
    <source>
        <dbReference type="ARBA" id="ARBA00022962"/>
    </source>
</evidence>
<comment type="caution">
    <text evidence="7">The sequence shown here is derived from an EMBL/GenBank/DDBJ whole genome shotgun (WGS) entry which is preliminary data.</text>
</comment>
<dbReference type="InterPro" id="IPR050472">
    <property type="entry name" value="Anth_synth/Amidotransfase"/>
</dbReference>
<dbReference type="PROSITE" id="PS51273">
    <property type="entry name" value="GATASE_TYPE_1"/>
    <property type="match status" value="1"/>
</dbReference>